<proteinExistence type="predicted"/>
<evidence type="ECO:0000256" key="2">
    <source>
        <dbReference type="ARBA" id="ARBA00022801"/>
    </source>
</evidence>
<dbReference type="NCBIfam" id="TIGR00724">
    <property type="entry name" value="urea_amlyse_rel"/>
    <property type="match status" value="1"/>
</dbReference>
<feature type="domain" description="Carboxyltransferase" evidence="4">
    <location>
        <begin position="12"/>
        <end position="199"/>
    </location>
</feature>
<dbReference type="SUPFAM" id="SSF50891">
    <property type="entry name" value="Cyclophilin-like"/>
    <property type="match status" value="2"/>
</dbReference>
<dbReference type="Pfam" id="PF02626">
    <property type="entry name" value="CT_A_B"/>
    <property type="match status" value="1"/>
</dbReference>
<name>A0ABV9DAG7_9MICO</name>
<comment type="caution">
    <text evidence="6">The sequence shown here is derived from an EMBL/GenBank/DDBJ whole genome shotgun (WGS) entry which is preliminary data.</text>
</comment>
<keyword evidence="2" id="KW-0378">Hydrolase</keyword>
<dbReference type="Proteomes" id="UP001595955">
    <property type="component" value="Unassembled WGS sequence"/>
</dbReference>
<dbReference type="InterPro" id="IPR029000">
    <property type="entry name" value="Cyclophilin-like_dom_sf"/>
</dbReference>
<dbReference type="SMART" id="SM00796">
    <property type="entry name" value="AHS1"/>
    <property type="match status" value="1"/>
</dbReference>
<keyword evidence="3" id="KW-0067">ATP-binding</keyword>
<keyword evidence="1" id="KW-0547">Nucleotide-binding</keyword>
<dbReference type="SUPFAM" id="SSF160467">
    <property type="entry name" value="PH0987 N-terminal domain-like"/>
    <property type="match status" value="1"/>
</dbReference>
<sequence>MTSPPPTTARPRRVRAVGDRALLVECADLADVLALHAALTAASLPGLVDAVAAARTVLVRAADRASRDRIARALPDLPAARRHDAARGLVTIDTVYDGEDLAAVAALTGQSRDAVVAAHAGQVWRAAFGGFAPGFTYLLGAGLDVPRRASPRTVVPAGAVALAGEFSAVYPRASPGGWQLIGRTDAPLWDLERDPPALVRPGDGVRFRAVRERVAATGAPRRPAVGPAPESAGSPPPDLPYGALLVLAAGPLSLLEDLGRPGRADLGVSPSGAVDRGSARQANRLVGNDRSAAVVETVLGGLELRAHGTQVVAVSGAPAPLTVLDGDGEPRGHPPTDAPFALRDGEVLRLGTPPYGLRSYVALRGGLAVPPVLGSRSTDVLAGLGPAPLAAGTLLPVGAPPRAAVGLPEPGRVREGGLTRVTVLPGPRADWLTEGSLDRLGRREWVVTDRSNRVGLRLDGPPLVRAVETELPSEGAVAGAVQVPADGRPVLFLADHPVTGGYPVVAVVRDADLDALAQVRPGERVRLGLARQAAARHPGV</sequence>
<reference evidence="7" key="1">
    <citation type="journal article" date="2019" name="Int. J. Syst. Evol. Microbiol.">
        <title>The Global Catalogue of Microorganisms (GCM) 10K type strain sequencing project: providing services to taxonomists for standard genome sequencing and annotation.</title>
        <authorList>
            <consortium name="The Broad Institute Genomics Platform"/>
            <consortium name="The Broad Institute Genome Sequencing Center for Infectious Disease"/>
            <person name="Wu L."/>
            <person name="Ma J."/>
        </authorList>
    </citation>
    <scope>NUCLEOTIDE SEQUENCE [LARGE SCALE GENOMIC DNA]</scope>
    <source>
        <strain evidence="7">JCM 3369</strain>
    </source>
</reference>
<dbReference type="EMBL" id="JBHSGF010000004">
    <property type="protein sequence ID" value="MFC4555030.1"/>
    <property type="molecule type" value="Genomic_DNA"/>
</dbReference>
<evidence type="ECO:0000256" key="1">
    <source>
        <dbReference type="ARBA" id="ARBA00022741"/>
    </source>
</evidence>
<evidence type="ECO:0000259" key="5">
    <source>
        <dbReference type="SMART" id="SM00797"/>
    </source>
</evidence>
<dbReference type="SMART" id="SM00797">
    <property type="entry name" value="AHS2"/>
    <property type="match status" value="1"/>
</dbReference>
<dbReference type="PANTHER" id="PTHR43309:SF3">
    <property type="entry name" value="5-OXOPROLINASE SUBUNIT C"/>
    <property type="match status" value="1"/>
</dbReference>
<dbReference type="Gene3D" id="2.40.100.10">
    <property type="entry name" value="Cyclophilin-like"/>
    <property type="match status" value="2"/>
</dbReference>
<gene>
    <name evidence="6" type="ORF">ACFO3F_07200</name>
</gene>
<feature type="domain" description="Carboxyltransferase" evidence="5">
    <location>
        <begin position="265"/>
        <end position="540"/>
    </location>
</feature>
<accession>A0ABV9DAG7</accession>
<dbReference type="Pfam" id="PF02682">
    <property type="entry name" value="CT_C_D"/>
    <property type="match status" value="1"/>
</dbReference>
<evidence type="ECO:0000313" key="7">
    <source>
        <dbReference type="Proteomes" id="UP001595955"/>
    </source>
</evidence>
<keyword evidence="7" id="KW-1185">Reference proteome</keyword>
<dbReference type="InterPro" id="IPR003833">
    <property type="entry name" value="CT_C_D"/>
</dbReference>
<dbReference type="InterPro" id="IPR052708">
    <property type="entry name" value="PxpC"/>
</dbReference>
<dbReference type="Gene3D" id="3.30.1360.40">
    <property type="match status" value="1"/>
</dbReference>
<organism evidence="6 7">
    <name type="scientific">Georgenia faecalis</name>
    <dbReference type="NCBI Taxonomy" id="2483799"/>
    <lineage>
        <taxon>Bacteria</taxon>
        <taxon>Bacillati</taxon>
        <taxon>Actinomycetota</taxon>
        <taxon>Actinomycetes</taxon>
        <taxon>Micrococcales</taxon>
        <taxon>Bogoriellaceae</taxon>
        <taxon>Georgenia</taxon>
    </lineage>
</organism>
<evidence type="ECO:0000256" key="3">
    <source>
        <dbReference type="ARBA" id="ARBA00022840"/>
    </source>
</evidence>
<dbReference type="PANTHER" id="PTHR43309">
    <property type="entry name" value="5-OXOPROLINASE SUBUNIT C"/>
    <property type="match status" value="1"/>
</dbReference>
<protein>
    <submittedName>
        <fullName evidence="6">5-oxoprolinase/urea amidolyase family protein</fullName>
    </submittedName>
</protein>
<evidence type="ECO:0000313" key="6">
    <source>
        <dbReference type="EMBL" id="MFC4555030.1"/>
    </source>
</evidence>
<dbReference type="InterPro" id="IPR003778">
    <property type="entry name" value="CT_A_B"/>
</dbReference>
<evidence type="ECO:0000259" key="4">
    <source>
        <dbReference type="SMART" id="SM00796"/>
    </source>
</evidence>
<dbReference type="RefSeq" id="WP_122824034.1">
    <property type="nucleotide sequence ID" value="NZ_CP033325.1"/>
</dbReference>